<name>A0A841PKT4_9HYPH</name>
<evidence type="ECO:0000259" key="4">
    <source>
        <dbReference type="SMART" id="SM00922"/>
    </source>
</evidence>
<dbReference type="PANTHER" id="PTHR13794:SF58">
    <property type="entry name" value="MITOCHONDRIAL ENOLASE SUPERFAMILY MEMBER 1"/>
    <property type="match status" value="1"/>
</dbReference>
<dbReference type="SUPFAM" id="SSF51604">
    <property type="entry name" value="Enolase C-terminal domain-like"/>
    <property type="match status" value="1"/>
</dbReference>
<comment type="caution">
    <text evidence="5">The sequence shown here is derived from an EMBL/GenBank/DDBJ whole genome shotgun (WGS) entry which is preliminary data.</text>
</comment>
<evidence type="ECO:0000256" key="2">
    <source>
        <dbReference type="ARBA" id="ARBA00022723"/>
    </source>
</evidence>
<protein>
    <submittedName>
        <fullName evidence="5">L-alanine-DL-glutamate epimerase-like enolase superfamily enzyme</fullName>
    </submittedName>
</protein>
<feature type="domain" description="Mandelate racemase/muconate lactonizing enzyme C-terminal" evidence="4">
    <location>
        <begin position="144"/>
        <end position="243"/>
    </location>
</feature>
<evidence type="ECO:0000313" key="5">
    <source>
        <dbReference type="EMBL" id="MBB6410782.1"/>
    </source>
</evidence>
<sequence>MRIAEYRITRYQFARDRIIGDSQVRIDAVHVAALELVGEDGQIGLGFVQSLFHPLPAQAEIVRVFEEEVWPGLVGQSPLALVHRVQRPRGGNRRLFGLPFEEALQVALWDLSAKQAGLPLHSLLGSRRKRVRAYASGLDFHLGDDEFQAFFAHADALGYRAFKIKVGHSDFDRDLSRLELLRKTVRPGASIMIDANEAWGAKEASVKLHKIHNLGYELLWVEDPILRHDFEGLRMLKAATPQTMINSGEYLDAAGKRLLMQAGATDMMNVHGQVTDVMRIGWLAAELGIPVTLGNTFLEIGVHMACALPEVEWLEYSFQNLNHLVDEPMAIVDGWIQAPERPGHGLVLSEGARRQWARPEVLPHDRLDRPPVDARTAL</sequence>
<dbReference type="InterPro" id="IPR036849">
    <property type="entry name" value="Enolase-like_C_sf"/>
</dbReference>
<dbReference type="InterPro" id="IPR013342">
    <property type="entry name" value="Mandelate_racemase_C"/>
</dbReference>
<accession>A0A841PKT4</accession>
<evidence type="ECO:0000256" key="3">
    <source>
        <dbReference type="ARBA" id="ARBA00022842"/>
    </source>
</evidence>
<dbReference type="Gene3D" id="3.20.20.120">
    <property type="entry name" value="Enolase-like C-terminal domain"/>
    <property type="match status" value="1"/>
</dbReference>
<dbReference type="InterPro" id="IPR029017">
    <property type="entry name" value="Enolase-like_N"/>
</dbReference>
<dbReference type="Proteomes" id="UP000556329">
    <property type="component" value="Unassembled WGS sequence"/>
</dbReference>
<dbReference type="EMBL" id="JACHEF010000003">
    <property type="protein sequence ID" value="MBB6410782.1"/>
    <property type="molecule type" value="Genomic_DNA"/>
</dbReference>
<dbReference type="InterPro" id="IPR046945">
    <property type="entry name" value="RHMD-like"/>
</dbReference>
<dbReference type="GO" id="GO:0016836">
    <property type="term" value="F:hydro-lyase activity"/>
    <property type="evidence" value="ECO:0007669"/>
    <property type="project" value="TreeGrafter"/>
</dbReference>
<comment type="cofactor">
    <cofactor evidence="1">
        <name>Mg(2+)</name>
        <dbReference type="ChEBI" id="CHEBI:18420"/>
    </cofactor>
</comment>
<organism evidence="5 6">
    <name type="scientific">Mesorhizobium sangaii</name>
    <dbReference type="NCBI Taxonomy" id="505389"/>
    <lineage>
        <taxon>Bacteria</taxon>
        <taxon>Pseudomonadati</taxon>
        <taxon>Pseudomonadota</taxon>
        <taxon>Alphaproteobacteria</taxon>
        <taxon>Hyphomicrobiales</taxon>
        <taxon>Phyllobacteriaceae</taxon>
        <taxon>Mesorhizobium</taxon>
    </lineage>
</organism>
<dbReference type="PANTHER" id="PTHR13794">
    <property type="entry name" value="ENOLASE SUPERFAMILY, MANDELATE RACEMASE"/>
    <property type="match status" value="1"/>
</dbReference>
<reference evidence="5 6" key="1">
    <citation type="submission" date="2020-08" db="EMBL/GenBank/DDBJ databases">
        <title>Genomic Encyclopedia of Type Strains, Phase IV (KMG-IV): sequencing the most valuable type-strain genomes for metagenomic binning, comparative biology and taxonomic classification.</title>
        <authorList>
            <person name="Goeker M."/>
        </authorList>
    </citation>
    <scope>NUCLEOTIDE SEQUENCE [LARGE SCALE GENOMIC DNA]</scope>
    <source>
        <strain evidence="5 6">DSM 100039</strain>
    </source>
</reference>
<keyword evidence="6" id="KW-1185">Reference proteome</keyword>
<gene>
    <name evidence="5" type="ORF">HNQ71_003456</name>
</gene>
<dbReference type="AlphaFoldDB" id="A0A841PKT4"/>
<evidence type="ECO:0000256" key="1">
    <source>
        <dbReference type="ARBA" id="ARBA00001946"/>
    </source>
</evidence>
<keyword evidence="3" id="KW-0460">Magnesium</keyword>
<dbReference type="GO" id="GO:0016052">
    <property type="term" value="P:carbohydrate catabolic process"/>
    <property type="evidence" value="ECO:0007669"/>
    <property type="project" value="TreeGrafter"/>
</dbReference>
<proteinExistence type="predicted"/>
<keyword evidence="2" id="KW-0479">Metal-binding</keyword>
<dbReference type="GO" id="GO:0000287">
    <property type="term" value="F:magnesium ion binding"/>
    <property type="evidence" value="ECO:0007669"/>
    <property type="project" value="TreeGrafter"/>
</dbReference>
<dbReference type="Gene3D" id="3.30.390.10">
    <property type="entry name" value="Enolase-like, N-terminal domain"/>
    <property type="match status" value="1"/>
</dbReference>
<dbReference type="SUPFAM" id="SSF54826">
    <property type="entry name" value="Enolase N-terminal domain-like"/>
    <property type="match status" value="1"/>
</dbReference>
<dbReference type="RefSeq" id="WP_184873690.1">
    <property type="nucleotide sequence ID" value="NZ_JACHEF010000003.1"/>
</dbReference>
<dbReference type="InterPro" id="IPR029065">
    <property type="entry name" value="Enolase_C-like"/>
</dbReference>
<dbReference type="SMART" id="SM00922">
    <property type="entry name" value="MR_MLE"/>
    <property type="match status" value="1"/>
</dbReference>
<dbReference type="Pfam" id="PF13378">
    <property type="entry name" value="MR_MLE_C"/>
    <property type="match status" value="1"/>
</dbReference>
<evidence type="ECO:0000313" key="6">
    <source>
        <dbReference type="Proteomes" id="UP000556329"/>
    </source>
</evidence>